<accession>A0A0A8ZWJ9</accession>
<dbReference type="EMBL" id="GBRH01254116">
    <property type="protein sequence ID" value="JAD43779.1"/>
    <property type="molecule type" value="Transcribed_RNA"/>
</dbReference>
<evidence type="ECO:0000313" key="1">
    <source>
        <dbReference type="EMBL" id="JAD43779.1"/>
    </source>
</evidence>
<protein>
    <submittedName>
        <fullName evidence="1">Uncharacterized protein</fullName>
    </submittedName>
</protein>
<dbReference type="AlphaFoldDB" id="A0A0A8ZWJ9"/>
<sequence>MHASSSPLLISSLFLAVQEDFLSYFDVQLIYFN</sequence>
<reference evidence="1" key="1">
    <citation type="submission" date="2014-09" db="EMBL/GenBank/DDBJ databases">
        <authorList>
            <person name="Magalhaes I.L.F."/>
            <person name="Oliveira U."/>
            <person name="Santos F.R."/>
            <person name="Vidigal T.H.D.A."/>
            <person name="Brescovit A.D."/>
            <person name="Santos A.J."/>
        </authorList>
    </citation>
    <scope>NUCLEOTIDE SEQUENCE</scope>
    <source>
        <tissue evidence="1">Shoot tissue taken approximately 20 cm above the soil surface</tissue>
    </source>
</reference>
<organism evidence="1">
    <name type="scientific">Arundo donax</name>
    <name type="common">Giant reed</name>
    <name type="synonym">Donax arundinaceus</name>
    <dbReference type="NCBI Taxonomy" id="35708"/>
    <lineage>
        <taxon>Eukaryota</taxon>
        <taxon>Viridiplantae</taxon>
        <taxon>Streptophyta</taxon>
        <taxon>Embryophyta</taxon>
        <taxon>Tracheophyta</taxon>
        <taxon>Spermatophyta</taxon>
        <taxon>Magnoliopsida</taxon>
        <taxon>Liliopsida</taxon>
        <taxon>Poales</taxon>
        <taxon>Poaceae</taxon>
        <taxon>PACMAD clade</taxon>
        <taxon>Arundinoideae</taxon>
        <taxon>Arundineae</taxon>
        <taxon>Arundo</taxon>
    </lineage>
</organism>
<proteinExistence type="predicted"/>
<name>A0A0A8ZWJ9_ARUDO</name>
<reference evidence="1" key="2">
    <citation type="journal article" date="2015" name="Data Brief">
        <title>Shoot transcriptome of the giant reed, Arundo donax.</title>
        <authorList>
            <person name="Barrero R.A."/>
            <person name="Guerrero F.D."/>
            <person name="Moolhuijzen P."/>
            <person name="Goolsby J.A."/>
            <person name="Tidwell J."/>
            <person name="Bellgard S.E."/>
            <person name="Bellgard M.I."/>
        </authorList>
    </citation>
    <scope>NUCLEOTIDE SEQUENCE</scope>
    <source>
        <tissue evidence="1">Shoot tissue taken approximately 20 cm above the soil surface</tissue>
    </source>
</reference>